<feature type="domain" description="Chorismate mutase" evidence="4">
    <location>
        <begin position="1"/>
        <end position="103"/>
    </location>
</feature>
<proteinExistence type="predicted"/>
<keyword evidence="6" id="KW-1185">Reference proteome</keyword>
<dbReference type="InterPro" id="IPR008240">
    <property type="entry name" value="Chorismate_mutase_periplasmic"/>
</dbReference>
<evidence type="ECO:0000256" key="3">
    <source>
        <dbReference type="SAM" id="SignalP"/>
    </source>
</evidence>
<dbReference type="NCBIfam" id="NF006741">
    <property type="entry name" value="PRK09269.1"/>
    <property type="match status" value="1"/>
</dbReference>
<dbReference type="InterPro" id="IPR002701">
    <property type="entry name" value="CM_II_prokaryot"/>
</dbReference>
<sequence>MRHTPALLPLCLALALPGCSAPPSYHAEFAPLLSAIEQRLDLASSVARHKWAHDIAVQAPVREAEVLEQVRAAASDYGLAPERAKAFFADQIEANKLVQYAMLDRWRALGRAPQEAPRDLSSELRPRLDKLQASLLFELGQMDHQPPMDCPRKLAQALAARTHDPLRHLALVRASGQLCRKQ</sequence>
<feature type="signal peptide" evidence="3">
    <location>
        <begin position="1"/>
        <end position="21"/>
    </location>
</feature>
<reference evidence="5" key="1">
    <citation type="journal article" date="2021" name="Microorganisms">
        <title>The Ever-Expanding Pseudomonas Genus: Description of 43 New Species and Partition of the Pseudomonas putida Group.</title>
        <authorList>
            <person name="Girard L."/>
            <person name="Lood C."/>
            <person name="Hofte M."/>
            <person name="Vandamme P."/>
            <person name="Rokni-Zadeh H."/>
            <person name="van Noort V."/>
            <person name="Lavigne R."/>
            <person name="De Mot R."/>
        </authorList>
    </citation>
    <scope>NUCLEOTIDE SEQUENCE</scope>
    <source>
        <strain evidence="5">COW40</strain>
    </source>
</reference>
<evidence type="ECO:0000259" key="4">
    <source>
        <dbReference type="PROSITE" id="PS51168"/>
    </source>
</evidence>
<dbReference type="PANTHER" id="PTHR38041">
    <property type="entry name" value="CHORISMATE MUTASE"/>
    <property type="match status" value="1"/>
</dbReference>
<accession>A0ABX8N4C1</accession>
<dbReference type="Pfam" id="PF01817">
    <property type="entry name" value="CM_2"/>
    <property type="match status" value="1"/>
</dbReference>
<evidence type="ECO:0000313" key="6">
    <source>
        <dbReference type="Proteomes" id="UP001046350"/>
    </source>
</evidence>
<organism evidence="5 6">
    <name type="scientific">Pseudomonas fakonensis</name>
    <dbReference type="NCBI Taxonomy" id="2842355"/>
    <lineage>
        <taxon>Bacteria</taxon>
        <taxon>Pseudomonadati</taxon>
        <taxon>Pseudomonadota</taxon>
        <taxon>Gammaproteobacteria</taxon>
        <taxon>Pseudomonadales</taxon>
        <taxon>Pseudomonadaceae</taxon>
        <taxon>Pseudomonas</taxon>
    </lineage>
</organism>
<dbReference type="NCBIfam" id="TIGR01806">
    <property type="entry name" value="CM_mono2"/>
    <property type="match status" value="1"/>
</dbReference>
<dbReference type="SMART" id="SM00830">
    <property type="entry name" value="CM_2"/>
    <property type="match status" value="1"/>
</dbReference>
<gene>
    <name evidence="5" type="ORF">KSS94_25100</name>
</gene>
<dbReference type="PANTHER" id="PTHR38041:SF2">
    <property type="entry name" value="SECRETED CHORISMATE MUTASE"/>
    <property type="match status" value="1"/>
</dbReference>
<dbReference type="GO" id="GO:0004106">
    <property type="term" value="F:chorismate mutase activity"/>
    <property type="evidence" value="ECO:0007669"/>
    <property type="project" value="UniProtKB-EC"/>
</dbReference>
<evidence type="ECO:0000313" key="5">
    <source>
        <dbReference type="EMBL" id="QXH51174.1"/>
    </source>
</evidence>
<dbReference type="RefSeq" id="WP_217840715.1">
    <property type="nucleotide sequence ID" value="NZ_CP077076.1"/>
</dbReference>
<dbReference type="EMBL" id="CP077076">
    <property type="protein sequence ID" value="QXH51174.1"/>
    <property type="molecule type" value="Genomic_DNA"/>
</dbReference>
<dbReference type="EC" id="5.4.99.5" evidence="2"/>
<dbReference type="Proteomes" id="UP001046350">
    <property type="component" value="Chromosome"/>
</dbReference>
<evidence type="ECO:0000256" key="2">
    <source>
        <dbReference type="ARBA" id="ARBA00012404"/>
    </source>
</evidence>
<comment type="pathway">
    <text evidence="1">Metabolic intermediate biosynthesis; prephenate biosynthesis; prephenate from chorismate: step 1/1.</text>
</comment>
<name>A0ABX8N4C1_9PSED</name>
<dbReference type="InterPro" id="IPR051331">
    <property type="entry name" value="Chorismate_mutase-related"/>
</dbReference>
<dbReference type="PROSITE" id="PS51168">
    <property type="entry name" value="CHORISMATE_MUT_2"/>
    <property type="match status" value="1"/>
</dbReference>
<protein>
    <recommendedName>
        <fullName evidence="2">chorismate mutase</fullName>
        <ecNumber evidence="2">5.4.99.5</ecNumber>
    </recommendedName>
</protein>
<evidence type="ECO:0000256" key="1">
    <source>
        <dbReference type="ARBA" id="ARBA00004817"/>
    </source>
</evidence>
<feature type="chain" id="PRO_5047388527" description="chorismate mutase" evidence="3">
    <location>
        <begin position="22"/>
        <end position="182"/>
    </location>
</feature>
<keyword evidence="3" id="KW-0732">Signal</keyword>
<keyword evidence="5" id="KW-0413">Isomerase</keyword>